<dbReference type="GO" id="GO:0051213">
    <property type="term" value="F:dioxygenase activity"/>
    <property type="evidence" value="ECO:0007669"/>
    <property type="project" value="UniProtKB-KW"/>
</dbReference>
<dbReference type="STRING" id="2880.D7FKX3"/>
<dbReference type="PANTHER" id="PTHR12461">
    <property type="entry name" value="HYPOXIA-INDUCIBLE FACTOR 1 ALPHA INHIBITOR-RELATED"/>
    <property type="match status" value="1"/>
</dbReference>
<dbReference type="AlphaFoldDB" id="D7FKX3"/>
<dbReference type="EMBL" id="FN648060">
    <property type="protein sequence ID" value="CBJ29518.1"/>
    <property type="molecule type" value="Genomic_DNA"/>
</dbReference>
<name>D7FKX3_ECTSI</name>
<dbReference type="InParanoid" id="D7FKX3"/>
<dbReference type="Pfam" id="PF13621">
    <property type="entry name" value="Cupin_8"/>
    <property type="match status" value="1"/>
</dbReference>
<comment type="cofactor">
    <cofactor evidence="1">
        <name>Fe(2+)</name>
        <dbReference type="ChEBI" id="CHEBI:29033"/>
    </cofactor>
</comment>
<feature type="region of interest" description="Disordered" evidence="8">
    <location>
        <begin position="296"/>
        <end position="330"/>
    </location>
</feature>
<dbReference type="OrthoDB" id="47172at2759"/>
<evidence type="ECO:0000256" key="2">
    <source>
        <dbReference type="ARBA" id="ARBA00004123"/>
    </source>
</evidence>
<feature type="domain" description="JmjC" evidence="9">
    <location>
        <begin position="339"/>
        <end position="495"/>
    </location>
</feature>
<evidence type="ECO:0000256" key="8">
    <source>
        <dbReference type="SAM" id="MobiDB-lite"/>
    </source>
</evidence>
<keyword evidence="11" id="KW-1185">Reference proteome</keyword>
<keyword evidence="7" id="KW-0539">Nucleus</keyword>
<evidence type="ECO:0000256" key="5">
    <source>
        <dbReference type="ARBA" id="ARBA00023002"/>
    </source>
</evidence>
<dbReference type="SMART" id="SM00558">
    <property type="entry name" value="JmjC"/>
    <property type="match status" value="1"/>
</dbReference>
<organism evidence="10 11">
    <name type="scientific">Ectocarpus siliculosus</name>
    <name type="common">Brown alga</name>
    <name type="synonym">Conferva siliculosa</name>
    <dbReference type="NCBI Taxonomy" id="2880"/>
    <lineage>
        <taxon>Eukaryota</taxon>
        <taxon>Sar</taxon>
        <taxon>Stramenopiles</taxon>
        <taxon>Ochrophyta</taxon>
        <taxon>PX clade</taxon>
        <taxon>Phaeophyceae</taxon>
        <taxon>Ectocarpales</taxon>
        <taxon>Ectocarpaceae</taxon>
        <taxon>Ectocarpus</taxon>
    </lineage>
</organism>
<dbReference type="Pfam" id="PF24472">
    <property type="entry name" value="ARM_KDM8_N"/>
    <property type="match status" value="1"/>
</dbReference>
<gene>
    <name evidence="10" type="ORF">Esi_0149_0075</name>
</gene>
<keyword evidence="4" id="KW-0223">Dioxygenase</keyword>
<dbReference type="EMBL" id="FN649737">
    <property type="protein sequence ID" value="CBJ29518.1"/>
    <property type="molecule type" value="Genomic_DNA"/>
</dbReference>
<dbReference type="PROSITE" id="PS51184">
    <property type="entry name" value="JMJC"/>
    <property type="match status" value="1"/>
</dbReference>
<protein>
    <recommendedName>
        <fullName evidence="9">JmjC domain-containing protein</fullName>
    </recommendedName>
</protein>
<keyword evidence="6" id="KW-0408">Iron</keyword>
<evidence type="ECO:0000256" key="3">
    <source>
        <dbReference type="ARBA" id="ARBA00022723"/>
    </source>
</evidence>
<evidence type="ECO:0000313" key="10">
    <source>
        <dbReference type="EMBL" id="CBJ29518.1"/>
    </source>
</evidence>
<dbReference type="PANTHER" id="PTHR12461:SF105">
    <property type="entry name" value="HYPOXIA-INDUCIBLE FACTOR 1-ALPHA INHIBITOR"/>
    <property type="match status" value="1"/>
</dbReference>
<dbReference type="Proteomes" id="UP000002630">
    <property type="component" value="Linkage Group LG12"/>
</dbReference>
<dbReference type="Gene3D" id="2.60.120.650">
    <property type="entry name" value="Cupin"/>
    <property type="match status" value="1"/>
</dbReference>
<accession>D7FKX3</accession>
<evidence type="ECO:0000256" key="1">
    <source>
        <dbReference type="ARBA" id="ARBA00001954"/>
    </source>
</evidence>
<dbReference type="eggNOG" id="KOG2132">
    <property type="taxonomic scope" value="Eukaryota"/>
</dbReference>
<keyword evidence="5" id="KW-0560">Oxidoreductase</keyword>
<comment type="subcellular location">
    <subcellularLocation>
        <location evidence="2">Nucleus</location>
    </subcellularLocation>
</comment>
<proteinExistence type="predicted"/>
<dbReference type="InterPro" id="IPR056520">
    <property type="entry name" value="ARM_KDM8_N"/>
</dbReference>
<evidence type="ECO:0000256" key="7">
    <source>
        <dbReference type="ARBA" id="ARBA00023242"/>
    </source>
</evidence>
<dbReference type="GO" id="GO:0046872">
    <property type="term" value="F:metal ion binding"/>
    <property type="evidence" value="ECO:0007669"/>
    <property type="project" value="UniProtKB-KW"/>
</dbReference>
<feature type="region of interest" description="Disordered" evidence="8">
    <location>
        <begin position="161"/>
        <end position="210"/>
    </location>
</feature>
<evidence type="ECO:0000313" key="11">
    <source>
        <dbReference type="Proteomes" id="UP000002630"/>
    </source>
</evidence>
<sequence length="495" mass="54380">MWSAFNPGTGMESDTEKRSRVIDELLSDRQISTALFQCIALELEEVGSRPCSLLVQRAIQHLEEGRWTRCHEVALKAREYAWEQLHSGKSWQTVAKVHRDAYGVSGTLVAIATYISGEADSLDNAVYALDLVAMMAGGRFQGVANTFVEAMEADSFSKTDLAPPRVGAAQSPSSGVAPVATRAASVPDGVRPKKAKRDRSMATGRPGSGGGIRRIIMPPLDVFRRDYMQAETPVILSGVLDGWPAMGASRSWSNPSYLKKVAGRRTVPVELGGSYTGEGWRQELMTIGDFIGRFIESHSQEESPTDKKGCSDTGERGEGSFPGGVAKNTSCGEKGKEKAYLAQHQLFDQIPALRRDIMTPDYCALLLEDEEDHGDAESVATNAWFGPAGTVSPLHNDPFHNLLAQVVGTKRVLLVDRKLSAAVYPRPGLMSNTSEVDAANPDLSKYPRFKEIMPLMECELRKGEVLYIPPLFWHHIESLETSFSVSFWWGKRRTL</sequence>
<dbReference type="SUPFAM" id="SSF51197">
    <property type="entry name" value="Clavaminate synthase-like"/>
    <property type="match status" value="1"/>
</dbReference>
<dbReference type="GO" id="GO:0005634">
    <property type="term" value="C:nucleus"/>
    <property type="evidence" value="ECO:0007669"/>
    <property type="project" value="UniProtKB-SubCell"/>
</dbReference>
<dbReference type="InterPro" id="IPR003347">
    <property type="entry name" value="JmjC_dom"/>
</dbReference>
<evidence type="ECO:0000256" key="4">
    <source>
        <dbReference type="ARBA" id="ARBA00022964"/>
    </source>
</evidence>
<evidence type="ECO:0000256" key="6">
    <source>
        <dbReference type="ARBA" id="ARBA00023004"/>
    </source>
</evidence>
<evidence type="ECO:0000259" key="9">
    <source>
        <dbReference type="PROSITE" id="PS51184"/>
    </source>
</evidence>
<feature type="compositionally biased region" description="Basic and acidic residues" evidence="8">
    <location>
        <begin position="296"/>
        <end position="318"/>
    </location>
</feature>
<keyword evidence="3" id="KW-0479">Metal-binding</keyword>
<reference evidence="10 11" key="1">
    <citation type="journal article" date="2010" name="Nature">
        <title>The Ectocarpus genome and the independent evolution of multicellularity in brown algae.</title>
        <authorList>
            <person name="Cock J.M."/>
            <person name="Sterck L."/>
            <person name="Rouze P."/>
            <person name="Scornet D."/>
            <person name="Allen A.E."/>
            <person name="Amoutzias G."/>
            <person name="Anthouard V."/>
            <person name="Artiguenave F."/>
            <person name="Aury J.M."/>
            <person name="Badger J.H."/>
            <person name="Beszteri B."/>
            <person name="Billiau K."/>
            <person name="Bonnet E."/>
            <person name="Bothwell J.H."/>
            <person name="Bowler C."/>
            <person name="Boyen C."/>
            <person name="Brownlee C."/>
            <person name="Carrano C.J."/>
            <person name="Charrier B."/>
            <person name="Cho G.Y."/>
            <person name="Coelho S.M."/>
            <person name="Collen J."/>
            <person name="Corre E."/>
            <person name="Da Silva C."/>
            <person name="Delage L."/>
            <person name="Delaroque N."/>
            <person name="Dittami S.M."/>
            <person name="Doulbeau S."/>
            <person name="Elias M."/>
            <person name="Farnham G."/>
            <person name="Gachon C.M."/>
            <person name="Gschloessl B."/>
            <person name="Heesch S."/>
            <person name="Jabbari K."/>
            <person name="Jubin C."/>
            <person name="Kawai H."/>
            <person name="Kimura K."/>
            <person name="Kloareg B."/>
            <person name="Kupper F.C."/>
            <person name="Lang D."/>
            <person name="Le Bail A."/>
            <person name="Leblanc C."/>
            <person name="Lerouge P."/>
            <person name="Lohr M."/>
            <person name="Lopez P.J."/>
            <person name="Martens C."/>
            <person name="Maumus F."/>
            <person name="Michel G."/>
            <person name="Miranda-Saavedra D."/>
            <person name="Morales J."/>
            <person name="Moreau H."/>
            <person name="Motomura T."/>
            <person name="Nagasato C."/>
            <person name="Napoli C.A."/>
            <person name="Nelson D.R."/>
            <person name="Nyvall-Collen P."/>
            <person name="Peters A.F."/>
            <person name="Pommier C."/>
            <person name="Potin P."/>
            <person name="Poulain J."/>
            <person name="Quesneville H."/>
            <person name="Read B."/>
            <person name="Rensing S.A."/>
            <person name="Ritter A."/>
            <person name="Rousvoal S."/>
            <person name="Samanta M."/>
            <person name="Samson G."/>
            <person name="Schroeder D.C."/>
            <person name="Segurens B."/>
            <person name="Strittmatter M."/>
            <person name="Tonon T."/>
            <person name="Tregear J.W."/>
            <person name="Valentin K."/>
            <person name="von Dassow P."/>
            <person name="Yamagishi T."/>
            <person name="Van de Peer Y."/>
            <person name="Wincker P."/>
        </authorList>
    </citation>
    <scope>NUCLEOTIDE SEQUENCE [LARGE SCALE GENOMIC DNA]</scope>
    <source>
        <strain evidence="11">Ec32 / CCAP1310/4</strain>
    </source>
</reference>
<dbReference type="InterPro" id="IPR041667">
    <property type="entry name" value="Cupin_8"/>
</dbReference>